<evidence type="ECO:0000256" key="2">
    <source>
        <dbReference type="ARBA" id="ARBA00022527"/>
    </source>
</evidence>
<dbReference type="EMBL" id="CP001291">
    <property type="protein sequence ID" value="ACK69707.1"/>
    <property type="molecule type" value="Genomic_DNA"/>
</dbReference>
<dbReference type="SUPFAM" id="SSF56112">
    <property type="entry name" value="Protein kinase-like (PK-like)"/>
    <property type="match status" value="1"/>
</dbReference>
<feature type="transmembrane region" description="Helical" evidence="9">
    <location>
        <begin position="591"/>
        <end position="609"/>
    </location>
</feature>
<dbReference type="HOGENOM" id="CLU_025432_0_0_3"/>
<feature type="domain" description="Protein kinase" evidence="10">
    <location>
        <begin position="11"/>
        <end position="279"/>
    </location>
</feature>
<keyword evidence="9" id="KW-0812">Transmembrane</keyword>
<feature type="transmembrane region" description="Helical" evidence="9">
    <location>
        <begin position="391"/>
        <end position="411"/>
    </location>
</feature>
<dbReference type="RefSeq" id="WP_012598653.1">
    <property type="nucleotide sequence ID" value="NC_011729.1"/>
</dbReference>
<keyword evidence="12" id="KW-1185">Reference proteome</keyword>
<dbReference type="PROSITE" id="PS00108">
    <property type="entry name" value="PROTEIN_KINASE_ST"/>
    <property type="match status" value="1"/>
</dbReference>
<dbReference type="PANTHER" id="PTHR24363">
    <property type="entry name" value="SERINE/THREONINE PROTEIN KINASE"/>
    <property type="match status" value="1"/>
</dbReference>
<evidence type="ECO:0000256" key="8">
    <source>
        <dbReference type="ARBA" id="ARBA00048679"/>
    </source>
</evidence>
<evidence type="ECO:0000256" key="6">
    <source>
        <dbReference type="ARBA" id="ARBA00022840"/>
    </source>
</evidence>
<accession>B7K7D9</accession>
<evidence type="ECO:0000259" key="10">
    <source>
        <dbReference type="PROSITE" id="PS50011"/>
    </source>
</evidence>
<feature type="transmembrane region" description="Helical" evidence="9">
    <location>
        <begin position="559"/>
        <end position="579"/>
    </location>
</feature>
<keyword evidence="2 11" id="KW-0723">Serine/threonine-protein kinase</keyword>
<dbReference type="InterPro" id="IPR000719">
    <property type="entry name" value="Prot_kinase_dom"/>
</dbReference>
<dbReference type="AlphaFoldDB" id="B7K7D9"/>
<dbReference type="EC" id="2.7.11.1" evidence="1"/>
<comment type="catalytic activity">
    <reaction evidence="8">
        <text>L-seryl-[protein] + ATP = O-phospho-L-seryl-[protein] + ADP + H(+)</text>
        <dbReference type="Rhea" id="RHEA:17989"/>
        <dbReference type="Rhea" id="RHEA-COMP:9863"/>
        <dbReference type="Rhea" id="RHEA-COMP:11604"/>
        <dbReference type="ChEBI" id="CHEBI:15378"/>
        <dbReference type="ChEBI" id="CHEBI:29999"/>
        <dbReference type="ChEBI" id="CHEBI:30616"/>
        <dbReference type="ChEBI" id="CHEBI:83421"/>
        <dbReference type="ChEBI" id="CHEBI:456216"/>
        <dbReference type="EC" id="2.7.11.1"/>
    </reaction>
</comment>
<evidence type="ECO:0000256" key="4">
    <source>
        <dbReference type="ARBA" id="ARBA00022741"/>
    </source>
</evidence>
<dbReference type="CDD" id="cd14014">
    <property type="entry name" value="STKc_PknB_like"/>
    <property type="match status" value="1"/>
</dbReference>
<evidence type="ECO:0000256" key="1">
    <source>
        <dbReference type="ARBA" id="ARBA00012513"/>
    </source>
</evidence>
<reference evidence="12" key="1">
    <citation type="journal article" date="2011" name="MBio">
        <title>Novel metabolic attributes of the genus Cyanothece, comprising a group of unicellular nitrogen-fixing Cyanobacteria.</title>
        <authorList>
            <person name="Bandyopadhyay A."/>
            <person name="Elvitigala T."/>
            <person name="Welsh E."/>
            <person name="Stockel J."/>
            <person name="Liberton M."/>
            <person name="Min H."/>
            <person name="Sherman L.A."/>
            <person name="Pakrasi H.B."/>
        </authorList>
    </citation>
    <scope>NUCLEOTIDE SEQUENCE [LARGE SCALE GENOMIC DNA]</scope>
    <source>
        <strain evidence="12">PCC 7424</strain>
    </source>
</reference>
<dbReference type="SMART" id="SM00220">
    <property type="entry name" value="S_TKc"/>
    <property type="match status" value="1"/>
</dbReference>
<evidence type="ECO:0000313" key="12">
    <source>
        <dbReference type="Proteomes" id="UP000002384"/>
    </source>
</evidence>
<evidence type="ECO:0000313" key="11">
    <source>
        <dbReference type="EMBL" id="ACK69707.1"/>
    </source>
</evidence>
<dbReference type="GO" id="GO:0005524">
    <property type="term" value="F:ATP binding"/>
    <property type="evidence" value="ECO:0007669"/>
    <property type="project" value="UniProtKB-KW"/>
</dbReference>
<dbReference type="OrthoDB" id="502205at2"/>
<keyword evidence="9" id="KW-1133">Transmembrane helix</keyword>
<dbReference type="GO" id="GO:0004674">
    <property type="term" value="F:protein serine/threonine kinase activity"/>
    <property type="evidence" value="ECO:0007669"/>
    <property type="project" value="UniProtKB-KW"/>
</dbReference>
<proteinExistence type="predicted"/>
<dbReference type="Proteomes" id="UP000002384">
    <property type="component" value="Chromosome"/>
</dbReference>
<keyword evidence="9" id="KW-0472">Membrane</keyword>
<feature type="transmembrane region" description="Helical" evidence="9">
    <location>
        <begin position="511"/>
        <end position="539"/>
    </location>
</feature>
<feature type="transmembrane region" description="Helical" evidence="9">
    <location>
        <begin position="450"/>
        <end position="471"/>
    </location>
</feature>
<sequence length="637" mass="70344">MNSESILKQGYQIIEELGHNLTGGRVTYKATHLLSGQTVVIKEFQFLGSSWTETEYDAYEQEIQVLRHLSHPGIPRYLDSFETDEGFCLVQQYLDAQSLAIPHPWKLEEIKHIAISVLRILTYLQSQTPPVIHRDIKPENILVDQNLKVYLIDFGFARLGGGEVGVSSVVKGTMGFMPPEQLFNRQLTPGSDLYGLGATLICLLAGVKSGEIGTLIDEDYKLHFSHLIPPMQRGWISWLEKMVQPLPKTRFSSAQEALIALKPINVHRLPKVRLSHPMLLFKGTHWPEKITQKITLINPIPNTILWGRWEVAPHPCDPPHTPYDHSWISVTPHQFEGNIIECTITVDTAHLLSAETYQRQLILHSNTSEETKIVHLEVETGTLPKTQKLEYISLSCLFIFCFCAGAILGGISSFSVWLVIFGLPGIAVVDALLTTNLVQLKQNPSSSILVGVLGSVIGGIVASMFLGILYWFGPVGISIGLILVSSGILGGVILGVSRLQELEKLESSRTILGRLILGLIFFPYSLTSLVIALLLPGVFIPVADLQKARGFEILQGRQLALLTGAVGLASGIWAVNWVSGTLSTLDLSAEVIFVLLMSVASGGTLVYLWCKQAILIPRKNQKLLAHYQKSKAKLIQL</sequence>
<dbReference type="Pfam" id="PF00069">
    <property type="entry name" value="Pkinase"/>
    <property type="match status" value="1"/>
</dbReference>
<keyword evidence="3" id="KW-0808">Transferase</keyword>
<keyword evidence="6" id="KW-0067">ATP-binding</keyword>
<dbReference type="Gene3D" id="1.10.510.10">
    <property type="entry name" value="Transferase(Phosphotransferase) domain 1"/>
    <property type="match status" value="1"/>
</dbReference>
<dbReference type="KEGG" id="cyc:PCC7424_1260"/>
<evidence type="ECO:0000256" key="5">
    <source>
        <dbReference type="ARBA" id="ARBA00022777"/>
    </source>
</evidence>
<dbReference type="STRING" id="65393.PCC7424_1260"/>
<dbReference type="PANTHER" id="PTHR24363:SF0">
    <property type="entry name" value="SERINE_THREONINE KINASE LIKE DOMAIN CONTAINING 1"/>
    <property type="match status" value="1"/>
</dbReference>
<keyword evidence="5 11" id="KW-0418">Kinase</keyword>
<feature type="transmembrane region" description="Helical" evidence="9">
    <location>
        <begin position="477"/>
        <end position="499"/>
    </location>
</feature>
<dbReference type="PROSITE" id="PS50011">
    <property type="entry name" value="PROTEIN_KINASE_DOM"/>
    <property type="match status" value="1"/>
</dbReference>
<evidence type="ECO:0000256" key="7">
    <source>
        <dbReference type="ARBA" id="ARBA00047899"/>
    </source>
</evidence>
<feature type="transmembrane region" description="Helical" evidence="9">
    <location>
        <begin position="417"/>
        <end position="438"/>
    </location>
</feature>
<evidence type="ECO:0000256" key="3">
    <source>
        <dbReference type="ARBA" id="ARBA00022679"/>
    </source>
</evidence>
<name>B7K7D9_GLOC7</name>
<dbReference type="InterPro" id="IPR008271">
    <property type="entry name" value="Ser/Thr_kinase_AS"/>
</dbReference>
<organism evidence="11 12">
    <name type="scientific">Gloeothece citriformis (strain PCC 7424)</name>
    <name type="common">Cyanothece sp. (strain PCC 7424)</name>
    <dbReference type="NCBI Taxonomy" id="65393"/>
    <lineage>
        <taxon>Bacteria</taxon>
        <taxon>Bacillati</taxon>
        <taxon>Cyanobacteriota</taxon>
        <taxon>Cyanophyceae</taxon>
        <taxon>Oscillatoriophycideae</taxon>
        <taxon>Chroococcales</taxon>
        <taxon>Aphanothecaceae</taxon>
        <taxon>Gloeothece</taxon>
        <taxon>Gloeothece citriformis</taxon>
    </lineage>
</organism>
<evidence type="ECO:0000256" key="9">
    <source>
        <dbReference type="SAM" id="Phobius"/>
    </source>
</evidence>
<protein>
    <recommendedName>
        <fullName evidence="1">non-specific serine/threonine protein kinase</fullName>
        <ecNumber evidence="1">2.7.11.1</ecNumber>
    </recommendedName>
</protein>
<gene>
    <name evidence="11" type="ordered locus">PCC7424_1260</name>
</gene>
<comment type="catalytic activity">
    <reaction evidence="7">
        <text>L-threonyl-[protein] + ATP = O-phospho-L-threonyl-[protein] + ADP + H(+)</text>
        <dbReference type="Rhea" id="RHEA:46608"/>
        <dbReference type="Rhea" id="RHEA-COMP:11060"/>
        <dbReference type="Rhea" id="RHEA-COMP:11605"/>
        <dbReference type="ChEBI" id="CHEBI:15378"/>
        <dbReference type="ChEBI" id="CHEBI:30013"/>
        <dbReference type="ChEBI" id="CHEBI:30616"/>
        <dbReference type="ChEBI" id="CHEBI:61977"/>
        <dbReference type="ChEBI" id="CHEBI:456216"/>
        <dbReference type="EC" id="2.7.11.1"/>
    </reaction>
</comment>
<keyword evidence="4" id="KW-0547">Nucleotide-binding</keyword>
<dbReference type="eggNOG" id="COG0515">
    <property type="taxonomic scope" value="Bacteria"/>
</dbReference>
<dbReference type="InterPro" id="IPR011009">
    <property type="entry name" value="Kinase-like_dom_sf"/>
</dbReference>